<organism evidence="6 7">
    <name type="scientific">Acidicapsa dinghuensis</name>
    <dbReference type="NCBI Taxonomy" id="2218256"/>
    <lineage>
        <taxon>Bacteria</taxon>
        <taxon>Pseudomonadati</taxon>
        <taxon>Acidobacteriota</taxon>
        <taxon>Terriglobia</taxon>
        <taxon>Terriglobales</taxon>
        <taxon>Acidobacteriaceae</taxon>
        <taxon>Acidicapsa</taxon>
    </lineage>
</organism>
<name>A0ABW1EDI4_9BACT</name>
<sequence>MSSNGTAPITPERIQQFAWGYVPPLVIEAAIRNRVFDTLDKGPATVAEVSAATGSSERGLTAIMNVLVGLNLLAKDAESRYSLTPESETFLVSTKPSFMGGLIRHTSEHLIPRWLHINKIVETGLPVSAVNQEESGSAFFHEFVTDIFPMSYPAAKALSDHVTAKTPAGSQFRVLDLAAGSGVWGIAQAQSSEQAHVTAVDWPGVLPITRKTVDRFGLSQRFSFVEGDLLEADFGTGYQLAILGHILHSEGEARSKALLAKTFGSLASGGTVAIAEFLVNADRTGPVAGLFFAVNMLVNTDVGNTFSFEEISAWLAEAGFVDARLLESPGPSPLILATKP</sequence>
<dbReference type="Proteomes" id="UP001596091">
    <property type="component" value="Unassembled WGS sequence"/>
</dbReference>
<keyword evidence="2" id="KW-0808">Transferase</keyword>
<dbReference type="EMBL" id="JBHSPH010000001">
    <property type="protein sequence ID" value="MFC5861280.1"/>
    <property type="molecule type" value="Genomic_DNA"/>
</dbReference>
<feature type="domain" description="O-methyltransferase C-terminal" evidence="4">
    <location>
        <begin position="174"/>
        <end position="320"/>
    </location>
</feature>
<dbReference type="PANTHER" id="PTHR11746">
    <property type="entry name" value="O-METHYLTRANSFERASE"/>
    <property type="match status" value="1"/>
</dbReference>
<dbReference type="Gene3D" id="3.40.50.150">
    <property type="entry name" value="Vaccinia Virus protein VP39"/>
    <property type="match status" value="1"/>
</dbReference>
<dbReference type="InterPro" id="IPR001077">
    <property type="entry name" value="COMT_C"/>
</dbReference>
<accession>A0ABW1EDI4</accession>
<dbReference type="GO" id="GO:0008168">
    <property type="term" value="F:methyltransferase activity"/>
    <property type="evidence" value="ECO:0007669"/>
    <property type="project" value="UniProtKB-KW"/>
</dbReference>
<proteinExistence type="predicted"/>
<keyword evidence="1 6" id="KW-0489">Methyltransferase</keyword>
<evidence type="ECO:0000313" key="6">
    <source>
        <dbReference type="EMBL" id="MFC5861280.1"/>
    </source>
</evidence>
<reference evidence="7" key="1">
    <citation type="journal article" date="2019" name="Int. J. Syst. Evol. Microbiol.">
        <title>The Global Catalogue of Microorganisms (GCM) 10K type strain sequencing project: providing services to taxonomists for standard genome sequencing and annotation.</title>
        <authorList>
            <consortium name="The Broad Institute Genomics Platform"/>
            <consortium name="The Broad Institute Genome Sequencing Center for Infectious Disease"/>
            <person name="Wu L."/>
            <person name="Ma J."/>
        </authorList>
    </citation>
    <scope>NUCLEOTIDE SEQUENCE [LARGE SCALE GENOMIC DNA]</scope>
    <source>
        <strain evidence="7">JCM 4087</strain>
    </source>
</reference>
<dbReference type="InterPro" id="IPR036388">
    <property type="entry name" value="WH-like_DNA-bd_sf"/>
</dbReference>
<dbReference type="InterPro" id="IPR036390">
    <property type="entry name" value="WH_DNA-bd_sf"/>
</dbReference>
<comment type="caution">
    <text evidence="6">The sequence shown here is derived from an EMBL/GenBank/DDBJ whole genome shotgun (WGS) entry which is preliminary data.</text>
</comment>
<dbReference type="Gene3D" id="1.10.10.10">
    <property type="entry name" value="Winged helix-like DNA-binding domain superfamily/Winged helix DNA-binding domain"/>
    <property type="match status" value="1"/>
</dbReference>
<dbReference type="CDD" id="cd02440">
    <property type="entry name" value="AdoMet_MTases"/>
    <property type="match status" value="1"/>
</dbReference>
<feature type="domain" description="O-methyltransferase dimerisation" evidence="5">
    <location>
        <begin position="17"/>
        <end position="93"/>
    </location>
</feature>
<dbReference type="RefSeq" id="WP_263334029.1">
    <property type="nucleotide sequence ID" value="NZ_JAGSYH010000002.1"/>
</dbReference>
<evidence type="ECO:0000256" key="1">
    <source>
        <dbReference type="ARBA" id="ARBA00022603"/>
    </source>
</evidence>
<evidence type="ECO:0000256" key="2">
    <source>
        <dbReference type="ARBA" id="ARBA00022679"/>
    </source>
</evidence>
<evidence type="ECO:0000259" key="5">
    <source>
        <dbReference type="Pfam" id="PF08100"/>
    </source>
</evidence>
<dbReference type="Pfam" id="PF00891">
    <property type="entry name" value="Methyltransf_2"/>
    <property type="match status" value="1"/>
</dbReference>
<dbReference type="GO" id="GO:0032259">
    <property type="term" value="P:methylation"/>
    <property type="evidence" value="ECO:0007669"/>
    <property type="project" value="UniProtKB-KW"/>
</dbReference>
<protein>
    <submittedName>
        <fullName evidence="6">Methyltransferase</fullName>
    </submittedName>
</protein>
<dbReference type="PROSITE" id="PS51683">
    <property type="entry name" value="SAM_OMT_II"/>
    <property type="match status" value="1"/>
</dbReference>
<dbReference type="SUPFAM" id="SSF46785">
    <property type="entry name" value="Winged helix' DNA-binding domain"/>
    <property type="match status" value="1"/>
</dbReference>
<dbReference type="Pfam" id="PF08100">
    <property type="entry name" value="Dimerisation"/>
    <property type="match status" value="1"/>
</dbReference>
<dbReference type="InterPro" id="IPR016461">
    <property type="entry name" value="COMT-like"/>
</dbReference>
<keyword evidence="7" id="KW-1185">Reference proteome</keyword>
<evidence type="ECO:0000259" key="4">
    <source>
        <dbReference type="Pfam" id="PF00891"/>
    </source>
</evidence>
<dbReference type="InterPro" id="IPR029063">
    <property type="entry name" value="SAM-dependent_MTases_sf"/>
</dbReference>
<gene>
    <name evidence="6" type="ORF">ACFPT7_03150</name>
</gene>
<dbReference type="InterPro" id="IPR012967">
    <property type="entry name" value="COMT_dimerisation"/>
</dbReference>
<evidence type="ECO:0000256" key="3">
    <source>
        <dbReference type="ARBA" id="ARBA00022691"/>
    </source>
</evidence>
<evidence type="ECO:0000313" key="7">
    <source>
        <dbReference type="Proteomes" id="UP001596091"/>
    </source>
</evidence>
<dbReference type="SUPFAM" id="SSF53335">
    <property type="entry name" value="S-adenosyl-L-methionine-dependent methyltransferases"/>
    <property type="match status" value="1"/>
</dbReference>
<keyword evidence="3" id="KW-0949">S-adenosyl-L-methionine</keyword>